<accession>A0A0F9FSK2</accession>
<comment type="caution">
    <text evidence="1">The sequence shown here is derived from an EMBL/GenBank/DDBJ whole genome shotgun (WGS) entry which is preliminary data.</text>
</comment>
<proteinExistence type="predicted"/>
<dbReference type="EMBL" id="LAZR01029178">
    <property type="protein sequence ID" value="KKL60345.1"/>
    <property type="molecule type" value="Genomic_DNA"/>
</dbReference>
<name>A0A0F9FSK2_9ZZZZ</name>
<reference evidence="1" key="1">
    <citation type="journal article" date="2015" name="Nature">
        <title>Complex archaea that bridge the gap between prokaryotes and eukaryotes.</title>
        <authorList>
            <person name="Spang A."/>
            <person name="Saw J.H."/>
            <person name="Jorgensen S.L."/>
            <person name="Zaremba-Niedzwiedzka K."/>
            <person name="Martijn J."/>
            <person name="Lind A.E."/>
            <person name="van Eijk R."/>
            <person name="Schleper C."/>
            <person name="Guy L."/>
            <person name="Ettema T.J."/>
        </authorList>
    </citation>
    <scope>NUCLEOTIDE SEQUENCE</scope>
</reference>
<protein>
    <submittedName>
        <fullName evidence="1">Uncharacterized protein</fullName>
    </submittedName>
</protein>
<evidence type="ECO:0000313" key="1">
    <source>
        <dbReference type="EMBL" id="KKL60345.1"/>
    </source>
</evidence>
<dbReference type="AlphaFoldDB" id="A0A0F9FSK2"/>
<feature type="non-terminal residue" evidence="1">
    <location>
        <position position="31"/>
    </location>
</feature>
<organism evidence="1">
    <name type="scientific">marine sediment metagenome</name>
    <dbReference type="NCBI Taxonomy" id="412755"/>
    <lineage>
        <taxon>unclassified sequences</taxon>
        <taxon>metagenomes</taxon>
        <taxon>ecological metagenomes</taxon>
    </lineage>
</organism>
<sequence length="31" mass="3413">MSPKEKPIEGLEPLEDAIDEDLAHFMADGLT</sequence>
<gene>
    <name evidence="1" type="ORF">LCGC14_2206190</name>
</gene>